<gene>
    <name evidence="3" type="ORF">GCM10010185_53850</name>
</gene>
<protein>
    <submittedName>
        <fullName evidence="3">Uncharacterized protein</fullName>
    </submittedName>
</protein>
<evidence type="ECO:0000313" key="4">
    <source>
        <dbReference type="Proteomes" id="UP000639606"/>
    </source>
</evidence>
<feature type="chain" id="PRO_5036825884" evidence="2">
    <location>
        <begin position="23"/>
        <end position="77"/>
    </location>
</feature>
<keyword evidence="2" id="KW-0732">Signal</keyword>
<accession>A0A918AQL1</accession>
<feature type="signal peptide" evidence="2">
    <location>
        <begin position="1"/>
        <end position="22"/>
    </location>
</feature>
<comment type="caution">
    <text evidence="3">The sequence shown here is derived from an EMBL/GenBank/DDBJ whole genome shotgun (WGS) entry which is preliminary data.</text>
</comment>
<proteinExistence type="predicted"/>
<feature type="region of interest" description="Disordered" evidence="1">
    <location>
        <begin position="26"/>
        <end position="77"/>
    </location>
</feature>
<evidence type="ECO:0000313" key="3">
    <source>
        <dbReference type="EMBL" id="GGP73666.1"/>
    </source>
</evidence>
<evidence type="ECO:0000256" key="2">
    <source>
        <dbReference type="SAM" id="SignalP"/>
    </source>
</evidence>
<feature type="compositionally biased region" description="Polar residues" evidence="1">
    <location>
        <begin position="26"/>
        <end position="38"/>
    </location>
</feature>
<dbReference type="EMBL" id="BMRG01000014">
    <property type="protein sequence ID" value="GGP73666.1"/>
    <property type="molecule type" value="Genomic_DNA"/>
</dbReference>
<dbReference type="Proteomes" id="UP000639606">
    <property type="component" value="Unassembled WGS sequence"/>
</dbReference>
<evidence type="ECO:0000256" key="1">
    <source>
        <dbReference type="SAM" id="MobiDB-lite"/>
    </source>
</evidence>
<keyword evidence="4" id="KW-1185">Reference proteome</keyword>
<reference evidence="3" key="1">
    <citation type="journal article" date="2014" name="Int. J. Syst. Evol. Microbiol.">
        <title>Complete genome sequence of Corynebacterium casei LMG S-19264T (=DSM 44701T), isolated from a smear-ripened cheese.</title>
        <authorList>
            <consortium name="US DOE Joint Genome Institute (JGI-PGF)"/>
            <person name="Walter F."/>
            <person name="Albersmeier A."/>
            <person name="Kalinowski J."/>
            <person name="Ruckert C."/>
        </authorList>
    </citation>
    <scope>NUCLEOTIDE SEQUENCE</scope>
    <source>
        <strain evidence="3">JCM 3313</strain>
    </source>
</reference>
<dbReference type="AlphaFoldDB" id="A0A918AQL1"/>
<sequence>MRARFIAAATLGLTVVAGPAIAFASAGTQSTPVPSPTHQLPAEPVQRPAEPVQRPAEGDEADPANTTQLPAQPVPGL</sequence>
<reference evidence="3" key="2">
    <citation type="submission" date="2020-09" db="EMBL/GenBank/DDBJ databases">
        <authorList>
            <person name="Sun Q."/>
            <person name="Ohkuma M."/>
        </authorList>
    </citation>
    <scope>NUCLEOTIDE SEQUENCE</scope>
    <source>
        <strain evidence="3">JCM 3313</strain>
    </source>
</reference>
<organism evidence="3 4">
    <name type="scientific">Saccharothrix coeruleofusca</name>
    <dbReference type="NCBI Taxonomy" id="33919"/>
    <lineage>
        <taxon>Bacteria</taxon>
        <taxon>Bacillati</taxon>
        <taxon>Actinomycetota</taxon>
        <taxon>Actinomycetes</taxon>
        <taxon>Pseudonocardiales</taxon>
        <taxon>Pseudonocardiaceae</taxon>
        <taxon>Saccharothrix</taxon>
    </lineage>
</organism>
<name>A0A918AQL1_9PSEU</name>